<keyword evidence="5" id="KW-0249">Electron transport</keyword>
<evidence type="ECO:0000256" key="4">
    <source>
        <dbReference type="ARBA" id="ARBA00022723"/>
    </source>
</evidence>
<organism evidence="10 11">
    <name type="scientific">Zavarzinia compransoris</name>
    <dbReference type="NCBI Taxonomy" id="1264899"/>
    <lineage>
        <taxon>Bacteria</taxon>
        <taxon>Pseudomonadati</taxon>
        <taxon>Pseudomonadota</taxon>
        <taxon>Alphaproteobacteria</taxon>
        <taxon>Rhodospirillales</taxon>
        <taxon>Zavarziniaceae</taxon>
        <taxon>Zavarzinia</taxon>
    </lineage>
</organism>
<accession>A0A317DWX8</accession>
<comment type="cofactor">
    <cofactor evidence="8">
        <name>[2Fe-2S] cluster</name>
        <dbReference type="ChEBI" id="CHEBI:190135"/>
    </cofactor>
</comment>
<sequence length="97" mass="10382">MAFRVKLPQFEVEIEVPRGMTILDAALDEDLDYPFFCRGGTCGRCKSVLVSGAVDLKPYAGFALTEREAAAGLILACRALPQADCEVTFLDAPATPG</sequence>
<feature type="domain" description="2Fe-2S ferredoxin-type" evidence="9">
    <location>
        <begin position="3"/>
        <end position="93"/>
    </location>
</feature>
<comment type="similarity">
    <text evidence="1">Belongs to the 2Fe2S plant-type ferredoxin family.</text>
</comment>
<proteinExistence type="inferred from homology"/>
<dbReference type="OrthoDB" id="9786134at2"/>
<dbReference type="PROSITE" id="PS51085">
    <property type="entry name" value="2FE2S_FER_2"/>
    <property type="match status" value="1"/>
</dbReference>
<keyword evidence="2" id="KW-0813">Transport</keyword>
<dbReference type="AlphaFoldDB" id="A0A317DWX8"/>
<dbReference type="EMBL" id="QGLF01000005">
    <property type="protein sequence ID" value="PWR18864.1"/>
    <property type="molecule type" value="Genomic_DNA"/>
</dbReference>
<protein>
    <recommendedName>
        <fullName evidence="9">2Fe-2S ferredoxin-type domain-containing protein</fullName>
    </recommendedName>
</protein>
<evidence type="ECO:0000313" key="11">
    <source>
        <dbReference type="Proteomes" id="UP000246077"/>
    </source>
</evidence>
<keyword evidence="6" id="KW-0408">Iron</keyword>
<dbReference type="GO" id="GO:0046872">
    <property type="term" value="F:metal ion binding"/>
    <property type="evidence" value="ECO:0007669"/>
    <property type="project" value="UniProtKB-KW"/>
</dbReference>
<evidence type="ECO:0000256" key="5">
    <source>
        <dbReference type="ARBA" id="ARBA00022982"/>
    </source>
</evidence>
<keyword evidence="4" id="KW-0479">Metal-binding</keyword>
<evidence type="ECO:0000256" key="1">
    <source>
        <dbReference type="ARBA" id="ARBA00007874"/>
    </source>
</evidence>
<keyword evidence="11" id="KW-1185">Reference proteome</keyword>
<keyword evidence="3" id="KW-0001">2Fe-2S</keyword>
<gene>
    <name evidence="10" type="ORF">DKG75_17990</name>
</gene>
<dbReference type="Proteomes" id="UP000246077">
    <property type="component" value="Unassembled WGS sequence"/>
</dbReference>
<dbReference type="PANTHER" id="PTHR43112:SF3">
    <property type="entry name" value="FERREDOXIN-2, CHLOROPLASTIC"/>
    <property type="match status" value="1"/>
</dbReference>
<evidence type="ECO:0000313" key="10">
    <source>
        <dbReference type="EMBL" id="PWR18864.1"/>
    </source>
</evidence>
<dbReference type="RefSeq" id="WP_109922550.1">
    <property type="nucleotide sequence ID" value="NZ_QGLF01000005.1"/>
</dbReference>
<reference evidence="11" key="1">
    <citation type="submission" date="2018-05" db="EMBL/GenBank/DDBJ databases">
        <title>Zavarzinia sp. HR-AS.</title>
        <authorList>
            <person name="Lee Y."/>
            <person name="Jeon C.O."/>
        </authorList>
    </citation>
    <scope>NUCLEOTIDE SEQUENCE [LARGE SCALE GENOMIC DNA]</scope>
    <source>
        <strain evidence="11">DSM 1231</strain>
    </source>
</reference>
<dbReference type="Pfam" id="PF00111">
    <property type="entry name" value="Fer2"/>
    <property type="match status" value="1"/>
</dbReference>
<evidence type="ECO:0000256" key="3">
    <source>
        <dbReference type="ARBA" id="ARBA00022714"/>
    </source>
</evidence>
<keyword evidence="7" id="KW-0411">Iron-sulfur</keyword>
<evidence type="ECO:0000259" key="9">
    <source>
        <dbReference type="PROSITE" id="PS51085"/>
    </source>
</evidence>
<dbReference type="CDD" id="cd00207">
    <property type="entry name" value="fer2"/>
    <property type="match status" value="1"/>
</dbReference>
<dbReference type="PANTHER" id="PTHR43112">
    <property type="entry name" value="FERREDOXIN"/>
    <property type="match status" value="1"/>
</dbReference>
<dbReference type="Gene3D" id="3.10.20.30">
    <property type="match status" value="1"/>
</dbReference>
<dbReference type="InterPro" id="IPR001041">
    <property type="entry name" value="2Fe-2S_ferredoxin-type"/>
</dbReference>
<dbReference type="InterPro" id="IPR012675">
    <property type="entry name" value="Beta-grasp_dom_sf"/>
</dbReference>
<dbReference type="InterPro" id="IPR036010">
    <property type="entry name" value="2Fe-2S_ferredoxin-like_sf"/>
</dbReference>
<dbReference type="SUPFAM" id="SSF54292">
    <property type="entry name" value="2Fe-2S ferredoxin-like"/>
    <property type="match status" value="1"/>
</dbReference>
<evidence type="ECO:0000256" key="6">
    <source>
        <dbReference type="ARBA" id="ARBA00023004"/>
    </source>
</evidence>
<evidence type="ECO:0000256" key="2">
    <source>
        <dbReference type="ARBA" id="ARBA00022448"/>
    </source>
</evidence>
<comment type="caution">
    <text evidence="10">The sequence shown here is derived from an EMBL/GenBank/DDBJ whole genome shotgun (WGS) entry which is preliminary data.</text>
</comment>
<evidence type="ECO:0000256" key="8">
    <source>
        <dbReference type="ARBA" id="ARBA00034078"/>
    </source>
</evidence>
<dbReference type="GO" id="GO:0051537">
    <property type="term" value="F:2 iron, 2 sulfur cluster binding"/>
    <property type="evidence" value="ECO:0007669"/>
    <property type="project" value="UniProtKB-KW"/>
</dbReference>
<evidence type="ECO:0000256" key="7">
    <source>
        <dbReference type="ARBA" id="ARBA00023014"/>
    </source>
</evidence>
<name>A0A317DWX8_9PROT</name>